<dbReference type="Pfam" id="PF08022">
    <property type="entry name" value="FAD_binding_8"/>
    <property type="match status" value="1"/>
</dbReference>
<reference evidence="11" key="1">
    <citation type="submission" date="2022-07" db="EMBL/GenBank/DDBJ databases">
        <title>Phylogenomic reconstructions and comparative analyses of Kickxellomycotina fungi.</title>
        <authorList>
            <person name="Reynolds N.K."/>
            <person name="Stajich J.E."/>
            <person name="Barry K."/>
            <person name="Grigoriev I.V."/>
            <person name="Crous P."/>
            <person name="Smith M.E."/>
        </authorList>
    </citation>
    <scope>NUCLEOTIDE SEQUENCE</scope>
    <source>
        <strain evidence="11">IMI 214461</strain>
    </source>
</reference>
<dbReference type="InterPro" id="IPR039261">
    <property type="entry name" value="FNR_nucleotide-bd"/>
</dbReference>
<dbReference type="OrthoDB" id="167398at2759"/>
<dbReference type="GO" id="GO:0042554">
    <property type="term" value="P:superoxide anion generation"/>
    <property type="evidence" value="ECO:0007669"/>
    <property type="project" value="TreeGrafter"/>
</dbReference>
<keyword evidence="4 9" id="KW-1133">Transmembrane helix</keyword>
<dbReference type="SFLD" id="SFLDS00052">
    <property type="entry name" value="Ferric_Reductase_Domain"/>
    <property type="match status" value="1"/>
</dbReference>
<evidence type="ECO:0000256" key="9">
    <source>
        <dbReference type="SAM" id="Phobius"/>
    </source>
</evidence>
<dbReference type="InterPro" id="IPR013121">
    <property type="entry name" value="Fe_red_NAD-bd_6"/>
</dbReference>
<proteinExistence type="predicted"/>
<dbReference type="GO" id="GO:0006811">
    <property type="term" value="P:monoatomic ion transport"/>
    <property type="evidence" value="ECO:0007669"/>
    <property type="project" value="UniProtKB-KW"/>
</dbReference>
<evidence type="ECO:0000256" key="8">
    <source>
        <dbReference type="SAM" id="MobiDB-lite"/>
    </source>
</evidence>
<feature type="transmembrane region" description="Helical" evidence="9">
    <location>
        <begin position="198"/>
        <end position="216"/>
    </location>
</feature>
<feature type="domain" description="FAD-binding FR-type" evidence="10">
    <location>
        <begin position="244"/>
        <end position="352"/>
    </location>
</feature>
<dbReference type="Gene3D" id="2.40.30.10">
    <property type="entry name" value="Translation factors"/>
    <property type="match status" value="1"/>
</dbReference>
<feature type="region of interest" description="Disordered" evidence="8">
    <location>
        <begin position="370"/>
        <end position="390"/>
    </location>
</feature>
<dbReference type="SUPFAM" id="SSF52343">
    <property type="entry name" value="Ferredoxin reductase-like, C-terminal NADP-linked domain"/>
    <property type="match status" value="1"/>
</dbReference>
<dbReference type="EMBL" id="JANBQF010000026">
    <property type="protein sequence ID" value="KAJ2007457.1"/>
    <property type="molecule type" value="Genomic_DNA"/>
</dbReference>
<evidence type="ECO:0000256" key="6">
    <source>
        <dbReference type="ARBA" id="ARBA00023065"/>
    </source>
</evidence>
<dbReference type="PANTHER" id="PTHR11972:SF153">
    <property type="entry name" value="SUPEROXIDE-GENERATING NADPH OXIDASE HEAVY CHAIN SUBUNIT A"/>
    <property type="match status" value="1"/>
</dbReference>
<evidence type="ECO:0000256" key="3">
    <source>
        <dbReference type="ARBA" id="ARBA00022982"/>
    </source>
</evidence>
<dbReference type="InterPro" id="IPR017927">
    <property type="entry name" value="FAD-bd_FR_type"/>
</dbReference>
<dbReference type="GO" id="GO:0043020">
    <property type="term" value="C:NADPH oxidase complex"/>
    <property type="evidence" value="ECO:0007669"/>
    <property type="project" value="TreeGrafter"/>
</dbReference>
<evidence type="ECO:0000256" key="4">
    <source>
        <dbReference type="ARBA" id="ARBA00022989"/>
    </source>
</evidence>
<dbReference type="Proteomes" id="UP001150907">
    <property type="component" value="Unassembled WGS sequence"/>
</dbReference>
<protein>
    <recommendedName>
        <fullName evidence="10">FAD-binding FR-type domain-containing protein</fullName>
    </recommendedName>
</protein>
<keyword evidence="7 9" id="KW-0472">Membrane</keyword>
<sequence length="624" mass="70504">MAEYGRIIEGYANAHATDLARNSAFDGHASTALARESATAHVTLRRVAFIALWIAIQVAVMGFLIANASSSGSAGAESGFAEGTQVLIMADFAVVFLFMSPTLMRLLRETFLPRYISIEKNVHAHKIAGYSCILWVVVHCVYRYYKFYLLEKATKGKTTMVSILFGKLVGQTGHAMLAIIIATTLTSIPAVRRKLFELFYMTHHLYLGVIVLMFYHVTAPTFHFYITGPLTIYVADRLYRFVRSRFSRPRVLSVIQHPSNVIELRFEKRGMKTKVGQYVYLNVPSIAWFQWHPFTLTSAPEEDELSLHIWVGGDWTRQLIETFQRCVVDGPRNLDIVHDSIQAPPHVRQAAAGRSGQDSALGMHSSYHAGLEHDRKHNRDSGRPRMRGESSRSVLLNYLPREMDYYSSSPAGQDAMELQNRNKVLPAAPATQLRDLPTIMVDGPYSAPTQHVFDYQHVVLVAGGIGVTPMSSVLKSLYYQYISAPHACKVRKIHFLWVCRDVQALEWFQDLLAALDEEEIGHILEMRTYLTGELPIEQIRNIALYQDPGGPDAVTGLYRSPTYYGRPNFDKIFEDIGTRNPETDIGVFVCGPKKMARSLRGIKQKWNRILKPNKTTFILHEETT</sequence>
<evidence type="ECO:0000256" key="5">
    <source>
        <dbReference type="ARBA" id="ARBA00023002"/>
    </source>
</evidence>
<keyword evidence="3" id="KW-0249">Electron transport</keyword>
<feature type="transmembrane region" description="Helical" evidence="9">
    <location>
        <begin position="165"/>
        <end position="186"/>
    </location>
</feature>
<dbReference type="InterPro" id="IPR050369">
    <property type="entry name" value="RBOH/FRE"/>
</dbReference>
<dbReference type="PROSITE" id="PS51384">
    <property type="entry name" value="FAD_FR"/>
    <property type="match status" value="1"/>
</dbReference>
<dbReference type="GO" id="GO:0006952">
    <property type="term" value="P:defense response"/>
    <property type="evidence" value="ECO:0007669"/>
    <property type="project" value="TreeGrafter"/>
</dbReference>
<keyword evidence="6" id="KW-0813">Transport</keyword>
<dbReference type="SUPFAM" id="SSF63380">
    <property type="entry name" value="Riboflavin synthase domain-like"/>
    <property type="match status" value="1"/>
</dbReference>
<gene>
    <name evidence="11" type="ORF">H4R26_000782</name>
</gene>
<name>A0A9W8BHR2_9FUNG</name>
<dbReference type="Pfam" id="PF08030">
    <property type="entry name" value="NAD_binding_6"/>
    <property type="match status" value="1"/>
</dbReference>
<dbReference type="GO" id="GO:0016175">
    <property type="term" value="F:superoxide-generating NAD(P)H oxidase activity"/>
    <property type="evidence" value="ECO:0007669"/>
    <property type="project" value="TreeGrafter"/>
</dbReference>
<evidence type="ECO:0000259" key="10">
    <source>
        <dbReference type="PROSITE" id="PS51384"/>
    </source>
</evidence>
<dbReference type="InterPro" id="IPR017938">
    <property type="entry name" value="Riboflavin_synthase-like_b-brl"/>
</dbReference>
<evidence type="ECO:0000313" key="11">
    <source>
        <dbReference type="EMBL" id="KAJ2007457.1"/>
    </source>
</evidence>
<dbReference type="Gene3D" id="3.40.50.80">
    <property type="entry name" value="Nucleotide-binding domain of ferredoxin-NADP reductase (FNR) module"/>
    <property type="match status" value="1"/>
</dbReference>
<evidence type="ECO:0000256" key="7">
    <source>
        <dbReference type="ARBA" id="ARBA00023136"/>
    </source>
</evidence>
<feature type="transmembrane region" description="Helical" evidence="9">
    <location>
        <begin position="127"/>
        <end position="145"/>
    </location>
</feature>
<organism evidence="11 12">
    <name type="scientific">Coemansia thaxteri</name>
    <dbReference type="NCBI Taxonomy" id="2663907"/>
    <lineage>
        <taxon>Eukaryota</taxon>
        <taxon>Fungi</taxon>
        <taxon>Fungi incertae sedis</taxon>
        <taxon>Zoopagomycota</taxon>
        <taxon>Kickxellomycotina</taxon>
        <taxon>Kickxellomycetes</taxon>
        <taxon>Kickxellales</taxon>
        <taxon>Kickxellaceae</taxon>
        <taxon>Coemansia</taxon>
    </lineage>
</organism>
<dbReference type="CDD" id="cd06186">
    <property type="entry name" value="NOX_Duox_like_FAD_NADP"/>
    <property type="match status" value="1"/>
</dbReference>
<accession>A0A9W8BHR2</accession>
<evidence type="ECO:0000256" key="1">
    <source>
        <dbReference type="ARBA" id="ARBA00004141"/>
    </source>
</evidence>
<dbReference type="Pfam" id="PF01794">
    <property type="entry name" value="Ferric_reduct"/>
    <property type="match status" value="1"/>
</dbReference>
<evidence type="ECO:0000313" key="12">
    <source>
        <dbReference type="Proteomes" id="UP001150907"/>
    </source>
</evidence>
<comment type="caution">
    <text evidence="11">The sequence shown here is derived from an EMBL/GenBank/DDBJ whole genome shotgun (WGS) entry which is preliminary data.</text>
</comment>
<feature type="transmembrane region" description="Helical" evidence="9">
    <location>
        <begin position="47"/>
        <end position="66"/>
    </location>
</feature>
<feature type="transmembrane region" description="Helical" evidence="9">
    <location>
        <begin position="86"/>
        <end position="107"/>
    </location>
</feature>
<keyword evidence="2 9" id="KW-0812">Transmembrane</keyword>
<keyword evidence="6" id="KW-0406">Ion transport</keyword>
<dbReference type="SFLD" id="SFLDG01169">
    <property type="entry name" value="NADPH_oxidase_subgroup_(NOX)"/>
    <property type="match status" value="1"/>
</dbReference>
<keyword evidence="5" id="KW-0560">Oxidoreductase</keyword>
<evidence type="ECO:0000256" key="2">
    <source>
        <dbReference type="ARBA" id="ARBA00022692"/>
    </source>
</evidence>
<keyword evidence="12" id="KW-1185">Reference proteome</keyword>
<dbReference type="AlphaFoldDB" id="A0A9W8BHR2"/>
<dbReference type="PANTHER" id="PTHR11972">
    <property type="entry name" value="NADPH OXIDASE"/>
    <property type="match status" value="1"/>
</dbReference>
<dbReference type="InterPro" id="IPR013130">
    <property type="entry name" value="Fe3_Rdtase_TM_dom"/>
</dbReference>
<dbReference type="InterPro" id="IPR013112">
    <property type="entry name" value="FAD-bd_8"/>
</dbReference>
<comment type="subcellular location">
    <subcellularLocation>
        <location evidence="1">Membrane</location>
        <topology evidence="1">Multi-pass membrane protein</topology>
    </subcellularLocation>
</comment>